<dbReference type="GO" id="GO:0031468">
    <property type="term" value="P:nuclear membrane reassembly"/>
    <property type="evidence" value="ECO:0007669"/>
    <property type="project" value="UniProtKB-ARBA"/>
</dbReference>
<evidence type="ECO:0000256" key="1">
    <source>
        <dbReference type="ARBA" id="ARBA00004643"/>
    </source>
</evidence>
<evidence type="ECO:0000259" key="18">
    <source>
        <dbReference type="PROSITE" id="PS50954"/>
    </source>
</evidence>
<feature type="compositionally biased region" description="Low complexity" evidence="17">
    <location>
        <begin position="552"/>
        <end position="561"/>
    </location>
</feature>
<comment type="caution">
    <text evidence="19">The sequence shown here is derived from an EMBL/GenBank/DDBJ whole genome shotgun (WGS) entry which is preliminary data.</text>
</comment>
<dbReference type="PANTHER" id="PTHR12349:SF4">
    <property type="entry name" value="ANKYRIN REPEAT AND LEM DOMAIN-CONTAINING PROTEIN 2"/>
    <property type="match status" value="1"/>
</dbReference>
<evidence type="ECO:0000256" key="13">
    <source>
        <dbReference type="ARBA" id="ARBA00056222"/>
    </source>
</evidence>
<comment type="subunit">
    <text evidence="14">Interacts with BAF/BANF1. Interacts with protein phosphatase 2A (PP2A) components PPP2C (PPP2CA or PPP2CB) and PPP2R1A.</text>
</comment>
<dbReference type="Gene3D" id="1.10.720.40">
    <property type="match status" value="1"/>
</dbReference>
<evidence type="ECO:0000256" key="2">
    <source>
        <dbReference type="ARBA" id="ARBA00007597"/>
    </source>
</evidence>
<evidence type="ECO:0000256" key="4">
    <source>
        <dbReference type="ARBA" id="ARBA00022618"/>
    </source>
</evidence>
<evidence type="ECO:0000256" key="17">
    <source>
        <dbReference type="SAM" id="MobiDB-lite"/>
    </source>
</evidence>
<keyword evidence="8" id="KW-0735">Signal-anchor</keyword>
<dbReference type="InterPro" id="IPR011320">
    <property type="entry name" value="RNase_H1_N"/>
</dbReference>
<dbReference type="Pfam" id="PF00023">
    <property type="entry name" value="Ank"/>
    <property type="match status" value="1"/>
</dbReference>
<dbReference type="SMART" id="SM00540">
    <property type="entry name" value="LEM"/>
    <property type="match status" value="1"/>
</dbReference>
<evidence type="ECO:0000313" key="20">
    <source>
        <dbReference type="Proteomes" id="UP001046870"/>
    </source>
</evidence>
<name>A0A9D3Q3T6_MEGAT</name>
<evidence type="ECO:0000256" key="11">
    <source>
        <dbReference type="ARBA" id="ARBA00023136"/>
    </source>
</evidence>
<keyword evidence="20" id="KW-1185">Reference proteome</keyword>
<evidence type="ECO:0000256" key="7">
    <source>
        <dbReference type="ARBA" id="ARBA00022824"/>
    </source>
</evidence>
<evidence type="ECO:0000256" key="8">
    <source>
        <dbReference type="ARBA" id="ARBA00022968"/>
    </source>
</evidence>
<dbReference type="PROSITE" id="PS50954">
    <property type="entry name" value="LEM"/>
    <property type="match status" value="1"/>
</dbReference>
<keyword evidence="6" id="KW-0498">Mitosis</keyword>
<keyword evidence="5" id="KW-0812">Transmembrane</keyword>
<dbReference type="InterPro" id="IPR036770">
    <property type="entry name" value="Ankyrin_rpt-contain_sf"/>
</dbReference>
<feature type="compositionally biased region" description="Basic and acidic residues" evidence="17">
    <location>
        <begin position="529"/>
        <end position="543"/>
    </location>
</feature>
<protein>
    <recommendedName>
        <fullName evidence="15">Ankyrin repeat and LEM domain-containing protein 2</fullName>
    </recommendedName>
    <alternativeName>
        <fullName evidence="16">LEM domain-containing protein 4</fullName>
    </alternativeName>
</protein>
<comment type="function">
    <text evidence="13">Involved in mitotic nuclear envelope reassembly by promoting dephosphorylation of BAF/BANF1 during mitotic exit. Coordinates the control of BAF/BANF1 dephosphorylation by inhibiting VRK1 kinase and promoting dephosphorylation of BAF/BANF1 by protein phosphatase 2A (PP2A), thereby facilitating nuclear envelope assembly. May regulate nuclear localization of VRK1 in non-dividing cells. It is unclear whether it acts as a real PP2A regulatory subunit or whether it is involved in recruitment of the PP2A complex. Involved in brain development.</text>
</comment>
<evidence type="ECO:0000256" key="14">
    <source>
        <dbReference type="ARBA" id="ARBA00063367"/>
    </source>
</evidence>
<feature type="compositionally biased region" description="Polar residues" evidence="17">
    <location>
        <begin position="100"/>
        <end position="117"/>
    </location>
</feature>
<dbReference type="Proteomes" id="UP001046870">
    <property type="component" value="Chromosome 6"/>
</dbReference>
<keyword evidence="10" id="KW-0040">ANK repeat</keyword>
<dbReference type="InterPro" id="IPR037056">
    <property type="entry name" value="RNase_H1_N_sf"/>
</dbReference>
<dbReference type="EMBL" id="JAFDVH010000006">
    <property type="protein sequence ID" value="KAG7476699.1"/>
    <property type="molecule type" value="Genomic_DNA"/>
</dbReference>
<dbReference type="GO" id="GO:0007399">
    <property type="term" value="P:nervous system development"/>
    <property type="evidence" value="ECO:0007669"/>
    <property type="project" value="UniProtKB-ARBA"/>
</dbReference>
<sequence>MDSVLERLAALSPDELRGELIKAGLKCGPITATTRGLFEKKLARAIQEKQGAGSSTSETDCSAPPGLGQVEQLQGDPQAVSKEGDFGCGLGLNSPDEEALTSSTTVEELGSQSYGQSPHTPPLYYGVCPLWEDGAPKNDKVHVFTNKKQALKAVKNMKGARFKAFPSQEEAEKFAKGICDYCPSSSKPEADVSPEKLDVAHHKDSAPPLGTEAINRERANNFQTPRTQDLTAKLRKAVEKGDQAAFSELVWSNPRYLIGSGDNPTVVQEGCRYNVLHVAAKENQAGIAQLVLDILENPEFMRLMYPDDQETMLLERIRYIVDLYLNTPDKASCETPLHFACKFGCPEVVNVLCSHPDTDKNCKNKYGQKPSSVICERKNKSQEIRQKIKDYLEDRCYIPLLRATDNSSQPVIGTPSTCEPLECIPCSPMSTPTGSPKDPVMAVSAFAGPLSPSKAEEFRRMWKTPPRHRAKDFHCILKSDPDRGAECVGRELAHELGLPWAEYWDFLHCFLDLSSSEGLQRLEEYLSGKDVSEHAQEENRDSDTSSQLRTPSSGKSKNKSNSISVGVFLDEEGEVSLEEMKKKQKNALPTDLSVKVTEKAATRKVADPESNVLTDQKRDLLSPSSSGVGLRSSSDCPPDEEQPNPESPGTSPPIVSNLMAEFERMYKEGSHPGYSENGDPSASGVLSRGSQLLLSATDNAVLETGDLDLRDGGCWGSERRDAELEEERRSRSRSSSSSEEYFSASEDTDIPRTAVLGSGRAISTSPRSCDLGEQDLSSSSSCSSSYKSTENWQEDFVLKTPSHSRTALFIEGDSPSRLDREVLTALEAIEIDPQKYPSIHLWKSTVQAYPSTERKSWPSPQRVKSTSDSLFAGVLSTPRRFVPAQTASSPDFTSPHHYSTAHASSVQHTSARTLSL</sequence>
<comment type="subcellular location">
    <subcellularLocation>
        <location evidence="1">Endoplasmic reticulum membrane</location>
        <topology evidence="1">Single-pass type III membrane protein</topology>
    </subcellularLocation>
</comment>
<dbReference type="GO" id="GO:0051301">
    <property type="term" value="P:cell division"/>
    <property type="evidence" value="ECO:0007669"/>
    <property type="project" value="UniProtKB-KW"/>
</dbReference>
<keyword evidence="3" id="KW-0597">Phosphoprotein</keyword>
<evidence type="ECO:0000256" key="5">
    <source>
        <dbReference type="ARBA" id="ARBA00022692"/>
    </source>
</evidence>
<gene>
    <name evidence="19" type="ORF">MATL_G00085670</name>
</gene>
<feature type="compositionally biased region" description="Low complexity" evidence="17">
    <location>
        <begin position="733"/>
        <end position="745"/>
    </location>
</feature>
<dbReference type="Pfam" id="PF01693">
    <property type="entry name" value="Cauli_VI"/>
    <property type="match status" value="1"/>
</dbReference>
<evidence type="ECO:0000256" key="3">
    <source>
        <dbReference type="ARBA" id="ARBA00022553"/>
    </source>
</evidence>
<accession>A0A9D3Q3T6</accession>
<feature type="region of interest" description="Disordered" evidence="17">
    <location>
        <begin position="599"/>
        <end position="686"/>
    </location>
</feature>
<dbReference type="SMART" id="SM00248">
    <property type="entry name" value="ANK"/>
    <property type="match status" value="2"/>
</dbReference>
<evidence type="ECO:0000256" key="15">
    <source>
        <dbReference type="ARBA" id="ARBA00074558"/>
    </source>
</evidence>
<evidence type="ECO:0000256" key="10">
    <source>
        <dbReference type="ARBA" id="ARBA00023043"/>
    </source>
</evidence>
<dbReference type="OrthoDB" id="7446186at2759"/>
<keyword evidence="7" id="KW-0256">Endoplasmic reticulum</keyword>
<dbReference type="InterPro" id="IPR002110">
    <property type="entry name" value="Ankyrin_rpt"/>
</dbReference>
<dbReference type="InterPro" id="IPR003887">
    <property type="entry name" value="LEM_dom"/>
</dbReference>
<keyword evidence="11" id="KW-0472">Membrane</keyword>
<keyword evidence="9" id="KW-1133">Transmembrane helix</keyword>
<evidence type="ECO:0000256" key="12">
    <source>
        <dbReference type="ARBA" id="ARBA00023306"/>
    </source>
</evidence>
<dbReference type="GO" id="GO:0051721">
    <property type="term" value="F:protein phosphatase 2A binding"/>
    <property type="evidence" value="ECO:0007669"/>
    <property type="project" value="TreeGrafter"/>
</dbReference>
<evidence type="ECO:0000313" key="19">
    <source>
        <dbReference type="EMBL" id="KAG7476699.1"/>
    </source>
</evidence>
<feature type="compositionally biased region" description="Basic and acidic residues" evidence="17">
    <location>
        <begin position="707"/>
        <end position="729"/>
    </location>
</feature>
<evidence type="ECO:0000256" key="16">
    <source>
        <dbReference type="ARBA" id="ARBA00081980"/>
    </source>
</evidence>
<dbReference type="Gene3D" id="3.40.970.10">
    <property type="entry name" value="Ribonuclease H1, N-terminal domain"/>
    <property type="match status" value="1"/>
</dbReference>
<feature type="region of interest" description="Disordered" evidence="17">
    <location>
        <begin position="48"/>
        <end position="117"/>
    </location>
</feature>
<dbReference type="Gene3D" id="1.25.40.20">
    <property type="entry name" value="Ankyrin repeat-containing domain"/>
    <property type="match status" value="1"/>
</dbReference>
<dbReference type="SUPFAM" id="SSF63451">
    <property type="entry name" value="LEM domain"/>
    <property type="match status" value="1"/>
</dbReference>
<dbReference type="PANTHER" id="PTHR12349">
    <property type="entry name" value="ANKYRIN REPEAT AND LEM DOMAIN-CONTAINING PROTEIN 2"/>
    <property type="match status" value="1"/>
</dbReference>
<dbReference type="FunFam" id="1.10.720.40:FF:000001">
    <property type="entry name" value="LEM domain containing 2, isoform CRA_a"/>
    <property type="match status" value="1"/>
</dbReference>
<dbReference type="InterPro" id="IPR056237">
    <property type="entry name" value="ANKLE2_3rd"/>
</dbReference>
<organism evidence="19 20">
    <name type="scientific">Megalops atlanticus</name>
    <name type="common">Tarpon</name>
    <name type="synonym">Clupea gigantea</name>
    <dbReference type="NCBI Taxonomy" id="7932"/>
    <lineage>
        <taxon>Eukaryota</taxon>
        <taxon>Metazoa</taxon>
        <taxon>Chordata</taxon>
        <taxon>Craniata</taxon>
        <taxon>Vertebrata</taxon>
        <taxon>Euteleostomi</taxon>
        <taxon>Actinopterygii</taxon>
        <taxon>Neopterygii</taxon>
        <taxon>Teleostei</taxon>
        <taxon>Elopiformes</taxon>
        <taxon>Megalopidae</taxon>
        <taxon>Megalops</taxon>
    </lineage>
</organism>
<dbReference type="Pfam" id="PF03020">
    <property type="entry name" value="LEM"/>
    <property type="match status" value="1"/>
</dbReference>
<feature type="region of interest" description="Disordered" evidence="17">
    <location>
        <begin position="884"/>
        <end position="916"/>
    </location>
</feature>
<reference evidence="19" key="1">
    <citation type="submission" date="2021-01" db="EMBL/GenBank/DDBJ databases">
        <authorList>
            <person name="Zahm M."/>
            <person name="Roques C."/>
            <person name="Cabau C."/>
            <person name="Klopp C."/>
            <person name="Donnadieu C."/>
            <person name="Jouanno E."/>
            <person name="Lampietro C."/>
            <person name="Louis A."/>
            <person name="Herpin A."/>
            <person name="Echchiki A."/>
            <person name="Berthelot C."/>
            <person name="Parey E."/>
            <person name="Roest-Crollius H."/>
            <person name="Braasch I."/>
            <person name="Postlethwait J."/>
            <person name="Bobe J."/>
            <person name="Montfort J."/>
            <person name="Bouchez O."/>
            <person name="Begum T."/>
            <person name="Mejri S."/>
            <person name="Adams A."/>
            <person name="Chen W.-J."/>
            <person name="Guiguen Y."/>
        </authorList>
    </citation>
    <scope>NUCLEOTIDE SEQUENCE</scope>
    <source>
        <strain evidence="19">YG-15Mar2019-1</strain>
        <tissue evidence="19">Brain</tissue>
    </source>
</reference>
<dbReference type="InterPro" id="IPR011015">
    <property type="entry name" value="LEM/LEM-like_dom_sf"/>
</dbReference>
<comment type="similarity">
    <text evidence="2">Belongs to the ANKLE2 family.</text>
</comment>
<proteinExistence type="inferred from homology"/>
<keyword evidence="4" id="KW-0132">Cell division</keyword>
<feature type="domain" description="LEM" evidence="18">
    <location>
        <begin position="5"/>
        <end position="49"/>
    </location>
</feature>
<feature type="compositionally biased region" description="Polar residues" evidence="17">
    <location>
        <begin position="901"/>
        <end position="916"/>
    </location>
</feature>
<feature type="region of interest" description="Disordered" evidence="17">
    <location>
        <begin position="529"/>
        <end position="561"/>
    </location>
</feature>
<dbReference type="FunFam" id="1.25.40.20:FF:000072">
    <property type="entry name" value="Ankyrin repeat and LEM domain containing 2"/>
    <property type="match status" value="1"/>
</dbReference>
<dbReference type="GO" id="GO:0005789">
    <property type="term" value="C:endoplasmic reticulum membrane"/>
    <property type="evidence" value="ECO:0007669"/>
    <property type="project" value="UniProtKB-SubCell"/>
</dbReference>
<feature type="region of interest" description="Disordered" evidence="17">
    <location>
        <begin position="706"/>
        <end position="785"/>
    </location>
</feature>
<evidence type="ECO:0000256" key="9">
    <source>
        <dbReference type="ARBA" id="ARBA00022989"/>
    </source>
</evidence>
<keyword evidence="12" id="KW-0131">Cell cycle</keyword>
<feature type="compositionally biased region" description="Low complexity" evidence="17">
    <location>
        <begin position="621"/>
        <end position="634"/>
    </location>
</feature>
<dbReference type="SUPFAM" id="SSF48403">
    <property type="entry name" value="Ankyrin repeat"/>
    <property type="match status" value="1"/>
</dbReference>
<dbReference type="Pfam" id="PF24567">
    <property type="entry name" value="ANKLE2_3rd"/>
    <property type="match status" value="1"/>
</dbReference>
<feature type="compositionally biased region" description="Basic and acidic residues" evidence="17">
    <location>
        <begin position="661"/>
        <end position="670"/>
    </location>
</feature>
<dbReference type="AlphaFoldDB" id="A0A9D3Q3T6"/>
<evidence type="ECO:0000256" key="6">
    <source>
        <dbReference type="ARBA" id="ARBA00022776"/>
    </source>
</evidence>